<evidence type="ECO:0000256" key="1">
    <source>
        <dbReference type="ARBA" id="ARBA00004496"/>
    </source>
</evidence>
<feature type="chain" id="PRO_5043350082" evidence="4">
    <location>
        <begin position="21"/>
        <end position="298"/>
    </location>
</feature>
<dbReference type="AlphaFoldDB" id="A0AAV7BHX0"/>
<dbReference type="Pfam" id="PF16218">
    <property type="entry name" value="Peptidase_C101"/>
    <property type="match status" value="1"/>
</dbReference>
<evidence type="ECO:0000256" key="2">
    <source>
        <dbReference type="ARBA" id="ARBA00010267"/>
    </source>
</evidence>
<name>A0AAV7BHX0_ENGPU</name>
<evidence type="ECO:0000313" key="5">
    <source>
        <dbReference type="EMBL" id="KAG8571997.1"/>
    </source>
</evidence>
<accession>A0AAV7BHX0</accession>
<comment type="caution">
    <text evidence="5">The sequence shown here is derived from an EMBL/GenBank/DDBJ whole genome shotgun (WGS) entry which is preliminary data.</text>
</comment>
<reference evidence="5" key="1">
    <citation type="thesis" date="2020" institute="ProQuest LLC" country="789 East Eisenhower Parkway, Ann Arbor, MI, USA">
        <title>Comparative Genomics and Chromosome Evolution.</title>
        <authorList>
            <person name="Mudd A.B."/>
        </authorList>
    </citation>
    <scope>NUCLEOTIDE SEQUENCE</scope>
    <source>
        <strain evidence="5">237g6f4</strain>
        <tissue evidence="5">Blood</tissue>
    </source>
</reference>
<dbReference type="EMBL" id="WNYA01000005">
    <property type="protein sequence ID" value="KAG8571997.1"/>
    <property type="molecule type" value="Genomic_DNA"/>
</dbReference>
<gene>
    <name evidence="5" type="ORF">GDO81_011872</name>
</gene>
<organism evidence="5 6">
    <name type="scientific">Engystomops pustulosus</name>
    <name type="common">Tungara frog</name>
    <name type="synonym">Physalaemus pustulosus</name>
    <dbReference type="NCBI Taxonomy" id="76066"/>
    <lineage>
        <taxon>Eukaryota</taxon>
        <taxon>Metazoa</taxon>
        <taxon>Chordata</taxon>
        <taxon>Craniata</taxon>
        <taxon>Vertebrata</taxon>
        <taxon>Euteleostomi</taxon>
        <taxon>Amphibia</taxon>
        <taxon>Batrachia</taxon>
        <taxon>Anura</taxon>
        <taxon>Neobatrachia</taxon>
        <taxon>Hyloidea</taxon>
        <taxon>Leptodactylidae</taxon>
        <taxon>Leiuperinae</taxon>
        <taxon>Engystomops</taxon>
    </lineage>
</organism>
<comment type="similarity">
    <text evidence="2">Belongs to the peptidase C65 family. Otulin subfamily.</text>
</comment>
<feature type="signal peptide" evidence="4">
    <location>
        <begin position="1"/>
        <end position="20"/>
    </location>
</feature>
<evidence type="ECO:0000256" key="4">
    <source>
        <dbReference type="SAM" id="SignalP"/>
    </source>
</evidence>
<keyword evidence="6" id="KW-1185">Reference proteome</keyword>
<dbReference type="GO" id="GO:0005737">
    <property type="term" value="C:cytoplasm"/>
    <property type="evidence" value="ECO:0007669"/>
    <property type="project" value="UniProtKB-SubCell"/>
</dbReference>
<keyword evidence="4" id="KW-0732">Signal</keyword>
<dbReference type="PANTHER" id="PTHR33662">
    <property type="entry name" value="OTU DEUBIQUITINASE WITH LINEAR LINKAGE-SPECIFICITY A-RELATED"/>
    <property type="match status" value="1"/>
</dbReference>
<dbReference type="InterPro" id="IPR023235">
    <property type="entry name" value="FAM105"/>
</dbReference>
<dbReference type="Proteomes" id="UP000824782">
    <property type="component" value="Unassembled WGS sequence"/>
</dbReference>
<proteinExistence type="inferred from homology"/>
<dbReference type="PRINTS" id="PR02055">
    <property type="entry name" value="PROTEINF105"/>
</dbReference>
<evidence type="ECO:0000256" key="3">
    <source>
        <dbReference type="ARBA" id="ARBA00022490"/>
    </source>
</evidence>
<keyword evidence="3" id="KW-0963">Cytoplasm</keyword>
<dbReference type="PRINTS" id="PR02056">
    <property type="entry name" value="PROTEINF105A"/>
</dbReference>
<protein>
    <submittedName>
        <fullName evidence="5">Uncharacterized protein</fullName>
    </submittedName>
</protein>
<sequence>MMWQHFKAFISLWCSISCQGHFKNKRNLSVNAEVDMLSYCSKKWKGEALNAKQMRKAYEDVYWKHNIKTLQAVKEDNYCMLRAVMFQVFNQAIPFPGWMKEKDILKLPEKLLYSQGCNWIQQFSFGPEKYAGSKVYQKLRSCLELFKNEWVYFCASKEQMERNKMCRSFFSDDTRQNKVYEALKFIMLYLVIEAHENLKDEEQIPSFFHLLFSQDTCADPLSYMMNHLNMVGDTIGLEKGELCLVGYALELKIKVLHLTKYNTRNFEMIYPADHKREWHEITLMTDDNRYYNIPVIVK</sequence>
<evidence type="ECO:0000313" key="6">
    <source>
        <dbReference type="Proteomes" id="UP000824782"/>
    </source>
</evidence>
<comment type="subcellular location">
    <subcellularLocation>
        <location evidence="1">Cytoplasm</location>
    </subcellularLocation>
</comment>
<dbReference type="PANTHER" id="PTHR33662:SF1">
    <property type="entry name" value="INACTIVE UBIQUITIN THIOESTERASE OTULINL"/>
    <property type="match status" value="1"/>
</dbReference>
<dbReference type="InterPro" id="IPR023236">
    <property type="entry name" value="OTULINL"/>
</dbReference>